<dbReference type="InterPro" id="IPR036259">
    <property type="entry name" value="MFS_trans_sf"/>
</dbReference>
<feature type="transmembrane region" description="Helical" evidence="7">
    <location>
        <begin position="361"/>
        <end position="383"/>
    </location>
</feature>
<dbReference type="Proteomes" id="UP000642070">
    <property type="component" value="Unassembled WGS sequence"/>
</dbReference>
<dbReference type="GO" id="GO:0022857">
    <property type="term" value="F:transmembrane transporter activity"/>
    <property type="evidence" value="ECO:0007669"/>
    <property type="project" value="InterPro"/>
</dbReference>
<keyword evidence="2" id="KW-1003">Cell membrane</keyword>
<dbReference type="PANTHER" id="PTHR23513:SF11">
    <property type="entry name" value="STAPHYLOFERRIN A TRANSPORTER"/>
    <property type="match status" value="1"/>
</dbReference>
<dbReference type="PANTHER" id="PTHR23513">
    <property type="entry name" value="INTEGRAL MEMBRANE EFFLUX PROTEIN-RELATED"/>
    <property type="match status" value="1"/>
</dbReference>
<reference evidence="8" key="1">
    <citation type="journal article" date="2014" name="Int. J. Syst. Evol. Microbiol.">
        <title>Complete genome sequence of Corynebacterium casei LMG S-19264T (=DSM 44701T), isolated from a smear-ripened cheese.</title>
        <authorList>
            <consortium name="US DOE Joint Genome Institute (JGI-PGF)"/>
            <person name="Walter F."/>
            <person name="Albersmeier A."/>
            <person name="Kalinowski J."/>
            <person name="Ruckert C."/>
        </authorList>
    </citation>
    <scope>NUCLEOTIDE SEQUENCE</scope>
    <source>
        <strain evidence="8">JCM 19831</strain>
    </source>
</reference>
<keyword evidence="9" id="KW-1185">Reference proteome</keyword>
<evidence type="ECO:0000256" key="4">
    <source>
        <dbReference type="ARBA" id="ARBA00022989"/>
    </source>
</evidence>
<feature type="transmembrane region" description="Helical" evidence="7">
    <location>
        <begin position="218"/>
        <end position="238"/>
    </location>
</feature>
<feature type="transmembrane region" description="Helical" evidence="7">
    <location>
        <begin position="140"/>
        <end position="162"/>
    </location>
</feature>
<comment type="subcellular location">
    <subcellularLocation>
        <location evidence="1">Cell membrane</location>
        <topology evidence="1">Multi-pass membrane protein</topology>
    </subcellularLocation>
</comment>
<feature type="transmembrane region" description="Helical" evidence="7">
    <location>
        <begin position="244"/>
        <end position="262"/>
    </location>
</feature>
<dbReference type="Pfam" id="PF07690">
    <property type="entry name" value="MFS_1"/>
    <property type="match status" value="1"/>
</dbReference>
<feature type="transmembrane region" description="Helical" evidence="7">
    <location>
        <begin position="46"/>
        <end position="70"/>
    </location>
</feature>
<gene>
    <name evidence="8" type="ORF">GCM10007977_034310</name>
</gene>
<feature type="transmembrane region" description="Helical" evidence="7">
    <location>
        <begin position="77"/>
        <end position="95"/>
    </location>
</feature>
<feature type="transmembrane region" description="Helical" evidence="7">
    <location>
        <begin position="328"/>
        <end position="355"/>
    </location>
</feature>
<keyword evidence="3 7" id="KW-0812">Transmembrane</keyword>
<evidence type="ECO:0000256" key="3">
    <source>
        <dbReference type="ARBA" id="ARBA00022692"/>
    </source>
</evidence>
<keyword evidence="5 7" id="KW-0472">Membrane</keyword>
<name>A0A917TN92_9ACTN</name>
<dbReference type="SUPFAM" id="SSF103473">
    <property type="entry name" value="MFS general substrate transporter"/>
    <property type="match status" value="1"/>
</dbReference>
<dbReference type="EMBL" id="BMPI01000014">
    <property type="protein sequence ID" value="GGM30171.1"/>
    <property type="molecule type" value="Genomic_DNA"/>
</dbReference>
<feature type="transmembrane region" description="Helical" evidence="7">
    <location>
        <begin position="274"/>
        <end position="290"/>
    </location>
</feature>
<evidence type="ECO:0000256" key="7">
    <source>
        <dbReference type="SAM" id="Phobius"/>
    </source>
</evidence>
<proteinExistence type="predicted"/>
<dbReference type="InterPro" id="IPR011701">
    <property type="entry name" value="MFS"/>
</dbReference>
<dbReference type="Gene3D" id="1.20.1250.20">
    <property type="entry name" value="MFS general substrate transporter like domains"/>
    <property type="match status" value="1"/>
</dbReference>
<reference evidence="8" key="2">
    <citation type="submission" date="2020-09" db="EMBL/GenBank/DDBJ databases">
        <authorList>
            <person name="Sun Q."/>
            <person name="Ohkuma M."/>
        </authorList>
    </citation>
    <scope>NUCLEOTIDE SEQUENCE</scope>
    <source>
        <strain evidence="8">JCM 19831</strain>
    </source>
</reference>
<evidence type="ECO:0000256" key="5">
    <source>
        <dbReference type="ARBA" id="ARBA00023136"/>
    </source>
</evidence>
<keyword evidence="4 7" id="KW-1133">Transmembrane helix</keyword>
<protein>
    <submittedName>
        <fullName evidence="8">Membrane protein</fullName>
    </submittedName>
</protein>
<dbReference type="RefSeq" id="WP_190250827.1">
    <property type="nucleotide sequence ID" value="NZ_BMPI01000014.1"/>
</dbReference>
<feature type="transmembrane region" description="Helical" evidence="7">
    <location>
        <begin position="296"/>
        <end position="316"/>
    </location>
</feature>
<evidence type="ECO:0000313" key="8">
    <source>
        <dbReference type="EMBL" id="GGM30171.1"/>
    </source>
</evidence>
<sequence>MRTYRELFATAEFTALFGTVSAQVAAATLSGTALGTLVFAATGSPLLAALSLFGSSFAQVVGAATVLSAADRLPPRATLTGLALFTALTTALLAAPGLPVAAAFAVVLGQGLVNSVGGGVRYGLLAEILPPGGYLLGRSLLNMSVGASQIAGFALGGVFVAAVSPRGALLAGAGMSLVAAVVARFGLSARPPRAEGRASVRETWRGNRALWSSPARRVVYLGLWIPNGLIVGCEALFIPYAPEGASVLFVTAALGMLAGDALAGRYLPPSRRRALAVPALVLLALPYLAFAAHPPLWLAAGVVAVASAGYCASLLLQERLVALTGPALLGQALGLHSSGMLTMQAVGATLAGAVAQLLAPGVAMAVMATASLLVTAGLAGALATVDNRGEHPAGDPVGRAADHSPAGR</sequence>
<evidence type="ECO:0000313" key="9">
    <source>
        <dbReference type="Proteomes" id="UP000642070"/>
    </source>
</evidence>
<accession>A0A917TN92</accession>
<comment type="caution">
    <text evidence="8">The sequence shown here is derived from an EMBL/GenBank/DDBJ whole genome shotgun (WGS) entry which is preliminary data.</text>
</comment>
<dbReference type="AlphaFoldDB" id="A0A917TN92"/>
<feature type="region of interest" description="Disordered" evidence="6">
    <location>
        <begin position="389"/>
        <end position="408"/>
    </location>
</feature>
<evidence type="ECO:0000256" key="1">
    <source>
        <dbReference type="ARBA" id="ARBA00004651"/>
    </source>
</evidence>
<evidence type="ECO:0000256" key="6">
    <source>
        <dbReference type="SAM" id="MobiDB-lite"/>
    </source>
</evidence>
<feature type="transmembrane region" description="Helical" evidence="7">
    <location>
        <begin position="168"/>
        <end position="187"/>
    </location>
</feature>
<organism evidence="8 9">
    <name type="scientific">Dactylosporangium sucinum</name>
    <dbReference type="NCBI Taxonomy" id="1424081"/>
    <lineage>
        <taxon>Bacteria</taxon>
        <taxon>Bacillati</taxon>
        <taxon>Actinomycetota</taxon>
        <taxon>Actinomycetes</taxon>
        <taxon>Micromonosporales</taxon>
        <taxon>Micromonosporaceae</taxon>
        <taxon>Dactylosporangium</taxon>
    </lineage>
</organism>
<dbReference type="GO" id="GO:0005886">
    <property type="term" value="C:plasma membrane"/>
    <property type="evidence" value="ECO:0007669"/>
    <property type="project" value="UniProtKB-SubCell"/>
</dbReference>
<evidence type="ECO:0000256" key="2">
    <source>
        <dbReference type="ARBA" id="ARBA00022475"/>
    </source>
</evidence>